<feature type="active site" evidence="5">
    <location>
        <position position="35"/>
    </location>
</feature>
<dbReference type="PROSITE" id="PS51160">
    <property type="entry name" value="ACYLPHOSPHATASE_3"/>
    <property type="match status" value="1"/>
</dbReference>
<evidence type="ECO:0000259" key="7">
    <source>
        <dbReference type="PROSITE" id="PS51160"/>
    </source>
</evidence>
<dbReference type="PROSITE" id="PS00151">
    <property type="entry name" value="ACYLPHOSPHATASE_2"/>
    <property type="match status" value="1"/>
</dbReference>
<gene>
    <name evidence="8" type="ORF">LC087_17180</name>
</gene>
<reference evidence="8 9" key="1">
    <citation type="submission" date="2023-06" db="EMBL/GenBank/DDBJ databases">
        <title>Five Gram-positive bacteria isolated from mangrove sediments in Shenzhen, Guangdong, China.</title>
        <authorList>
            <person name="Yu S."/>
            <person name="Zheng W."/>
            <person name="Huang Y."/>
        </authorList>
    </citation>
    <scope>NUCLEOTIDE SEQUENCE [LARGE SCALE GENOMIC DNA]</scope>
    <source>
        <strain evidence="8 9">SaN35-3</strain>
    </source>
</reference>
<accession>A0ABY9JSP2</accession>
<feature type="active site" evidence="5">
    <location>
        <position position="17"/>
    </location>
</feature>
<feature type="domain" description="Acylphosphatase-like" evidence="7">
    <location>
        <begin position="2"/>
        <end position="89"/>
    </location>
</feature>
<dbReference type="PANTHER" id="PTHR47268:SF4">
    <property type="entry name" value="ACYLPHOSPHATASE"/>
    <property type="match status" value="1"/>
</dbReference>
<comment type="catalytic activity">
    <reaction evidence="4 5">
        <text>an acyl phosphate + H2O = a carboxylate + phosphate + H(+)</text>
        <dbReference type="Rhea" id="RHEA:14965"/>
        <dbReference type="ChEBI" id="CHEBI:15377"/>
        <dbReference type="ChEBI" id="CHEBI:15378"/>
        <dbReference type="ChEBI" id="CHEBI:29067"/>
        <dbReference type="ChEBI" id="CHEBI:43474"/>
        <dbReference type="ChEBI" id="CHEBI:59918"/>
        <dbReference type="EC" id="3.6.1.7"/>
    </reaction>
</comment>
<protein>
    <recommendedName>
        <fullName evidence="3 5">acylphosphatase</fullName>
        <ecNumber evidence="2 5">3.6.1.7</ecNumber>
    </recommendedName>
</protein>
<dbReference type="RefSeq" id="WP_226542895.1">
    <property type="nucleotide sequence ID" value="NZ_CP129013.1"/>
</dbReference>
<evidence type="ECO:0000256" key="5">
    <source>
        <dbReference type="PROSITE-ProRule" id="PRU00520"/>
    </source>
</evidence>
<dbReference type="Pfam" id="PF00708">
    <property type="entry name" value="Acylphosphatase"/>
    <property type="match status" value="1"/>
</dbReference>
<dbReference type="EC" id="3.6.1.7" evidence="2 5"/>
<dbReference type="InterPro" id="IPR001792">
    <property type="entry name" value="Acylphosphatase-like_dom"/>
</dbReference>
<dbReference type="EMBL" id="CP129013">
    <property type="protein sequence ID" value="WLR42414.1"/>
    <property type="molecule type" value="Genomic_DNA"/>
</dbReference>
<name>A0ABY9JSP2_9BACI</name>
<dbReference type="InterPro" id="IPR017968">
    <property type="entry name" value="Acylphosphatase_CS"/>
</dbReference>
<proteinExistence type="inferred from homology"/>
<organism evidence="8 9">
    <name type="scientific">Bacillus carboniphilus</name>
    <dbReference type="NCBI Taxonomy" id="86663"/>
    <lineage>
        <taxon>Bacteria</taxon>
        <taxon>Bacillati</taxon>
        <taxon>Bacillota</taxon>
        <taxon>Bacilli</taxon>
        <taxon>Bacillales</taxon>
        <taxon>Bacillaceae</taxon>
        <taxon>Bacillus</taxon>
    </lineage>
</organism>
<keyword evidence="5" id="KW-0378">Hydrolase</keyword>
<keyword evidence="9" id="KW-1185">Reference proteome</keyword>
<comment type="similarity">
    <text evidence="1 6">Belongs to the acylphosphatase family.</text>
</comment>
<evidence type="ECO:0000256" key="3">
    <source>
        <dbReference type="ARBA" id="ARBA00015991"/>
    </source>
</evidence>
<evidence type="ECO:0000256" key="2">
    <source>
        <dbReference type="ARBA" id="ARBA00012150"/>
    </source>
</evidence>
<dbReference type="Gene3D" id="3.30.70.100">
    <property type="match status" value="1"/>
</dbReference>
<evidence type="ECO:0000256" key="1">
    <source>
        <dbReference type="ARBA" id="ARBA00005614"/>
    </source>
</evidence>
<dbReference type="Proteomes" id="UP001197974">
    <property type="component" value="Chromosome"/>
</dbReference>
<evidence type="ECO:0000313" key="8">
    <source>
        <dbReference type="EMBL" id="WLR42414.1"/>
    </source>
</evidence>
<dbReference type="InterPro" id="IPR036046">
    <property type="entry name" value="Acylphosphatase-like_dom_sf"/>
</dbReference>
<evidence type="ECO:0000256" key="4">
    <source>
        <dbReference type="ARBA" id="ARBA00047645"/>
    </source>
</evidence>
<evidence type="ECO:0000256" key="6">
    <source>
        <dbReference type="RuleBase" id="RU004168"/>
    </source>
</evidence>
<dbReference type="SUPFAM" id="SSF54975">
    <property type="entry name" value="Acylphosphatase/BLUF domain-like"/>
    <property type="match status" value="1"/>
</dbReference>
<evidence type="ECO:0000313" key="9">
    <source>
        <dbReference type="Proteomes" id="UP001197974"/>
    </source>
</evidence>
<dbReference type="PANTHER" id="PTHR47268">
    <property type="entry name" value="ACYLPHOSPHATASE"/>
    <property type="match status" value="1"/>
</dbReference>
<sequence length="89" mass="10211">MKYHIFIRGKVQKVGFRKFTASAAKKLHIVGWVKNNDDGKVEVVAEGEKENLNKFVKKLKRGPLVSKVDEVKITEYPTTKTTFKSFEII</sequence>
<dbReference type="InterPro" id="IPR020456">
    <property type="entry name" value="Acylphosphatase"/>
</dbReference>